<dbReference type="OrthoDB" id="5524691at2"/>
<feature type="transmembrane region" description="Helical" evidence="1">
    <location>
        <begin position="477"/>
        <end position="496"/>
    </location>
</feature>
<keyword evidence="3" id="KW-1185">Reference proteome</keyword>
<protein>
    <submittedName>
        <fullName evidence="2">ABC transporter permease</fullName>
    </submittedName>
</protein>
<comment type="caution">
    <text evidence="2">The sequence shown here is derived from an EMBL/GenBank/DDBJ whole genome shotgun (WGS) entry which is preliminary data.</text>
</comment>
<evidence type="ECO:0000313" key="2">
    <source>
        <dbReference type="EMBL" id="RKH44231.1"/>
    </source>
</evidence>
<dbReference type="Proteomes" id="UP000273405">
    <property type="component" value="Unassembled WGS sequence"/>
</dbReference>
<reference evidence="3" key="1">
    <citation type="submission" date="2018-09" db="EMBL/GenBank/DDBJ databases">
        <authorList>
            <person name="Livingstone P.G."/>
            <person name="Whitworth D.E."/>
        </authorList>
    </citation>
    <scope>NUCLEOTIDE SEQUENCE [LARGE SCALE GENOMIC DNA]</scope>
    <source>
        <strain evidence="3">CA040B</strain>
    </source>
</reference>
<feature type="transmembrane region" description="Helical" evidence="1">
    <location>
        <begin position="350"/>
        <end position="370"/>
    </location>
</feature>
<evidence type="ECO:0000313" key="3">
    <source>
        <dbReference type="Proteomes" id="UP000273405"/>
    </source>
</evidence>
<organism evidence="2 3">
    <name type="scientific">Corallococcus sicarius</name>
    <dbReference type="NCBI Taxonomy" id="2316726"/>
    <lineage>
        <taxon>Bacteria</taxon>
        <taxon>Pseudomonadati</taxon>
        <taxon>Myxococcota</taxon>
        <taxon>Myxococcia</taxon>
        <taxon>Myxococcales</taxon>
        <taxon>Cystobacterineae</taxon>
        <taxon>Myxococcaceae</taxon>
        <taxon>Corallococcus</taxon>
    </lineage>
</organism>
<evidence type="ECO:0000256" key="1">
    <source>
        <dbReference type="SAM" id="Phobius"/>
    </source>
</evidence>
<feature type="transmembrane region" description="Helical" evidence="1">
    <location>
        <begin position="419"/>
        <end position="445"/>
    </location>
</feature>
<keyword evidence="1" id="KW-0812">Transmembrane</keyword>
<dbReference type="AlphaFoldDB" id="A0A3A8NPX2"/>
<feature type="transmembrane region" description="Helical" evidence="1">
    <location>
        <begin position="277"/>
        <end position="296"/>
    </location>
</feature>
<name>A0A3A8NPX2_9BACT</name>
<dbReference type="EMBL" id="RAWG01000053">
    <property type="protein sequence ID" value="RKH44231.1"/>
    <property type="molecule type" value="Genomic_DNA"/>
</dbReference>
<feature type="transmembrane region" description="Helical" evidence="1">
    <location>
        <begin position="236"/>
        <end position="256"/>
    </location>
</feature>
<feature type="transmembrane region" description="Helical" evidence="1">
    <location>
        <begin position="382"/>
        <end position="407"/>
    </location>
</feature>
<gene>
    <name evidence="2" type="ORF">D7X12_11130</name>
</gene>
<feature type="transmembrane region" description="Helical" evidence="1">
    <location>
        <begin position="203"/>
        <end position="224"/>
    </location>
</feature>
<accession>A0A3A8NPX2</accession>
<sequence>MSTQASPASGASESVPVTAAGASDRWERWGDRLNPLVVKEVRQGLRTRIFWVSFGLLLFACLVLSLVAYADTQGASYSREGRTYFFSFFVCLGVVHFGVIPFNAYRSLAREREDETWVLLLLTGLGPRRILRGKVASFLVQAALYASAVGPFLLFSYFLNGIDLPTILVVLLLGGVWMVFLTLASVCAATLADGRMGRAAVRFALVGVLAVTFFQALTFVFIITQGRGTGFTFDQTFLLGVGVGLWLMLTDGWLLFEASVARLSLMTENYTRHPRRALVVQVLLTFTGTVAVWWYLDFHKDVADVAGIFGTMHLIGTGLFTMSDVDGQARPLRAGTRPWSLFKPGALRGFRLTVLLLLGWALGCSVLLAMSGEATLDWVRNWSRMGMAFTAMALYGVLFLSLALLLGRMPASDRFASPVSVRLLFVALTTLASGLPPLVAVFLGLESGDPLLNLLNPLVGTVNFGRYDYDEPYGTRMTPELLLCVALVTLLAAFAADRVLAERERRAHAS</sequence>
<feature type="transmembrane region" description="Helical" evidence="1">
    <location>
        <begin position="138"/>
        <end position="159"/>
    </location>
</feature>
<proteinExistence type="predicted"/>
<keyword evidence="1" id="KW-1133">Transmembrane helix</keyword>
<feature type="transmembrane region" description="Helical" evidence="1">
    <location>
        <begin position="302"/>
        <end position="323"/>
    </location>
</feature>
<feature type="transmembrane region" description="Helical" evidence="1">
    <location>
        <begin position="165"/>
        <end position="191"/>
    </location>
</feature>
<dbReference type="RefSeq" id="WP_120625244.1">
    <property type="nucleotide sequence ID" value="NZ_RAWG01000053.1"/>
</dbReference>
<feature type="transmembrane region" description="Helical" evidence="1">
    <location>
        <begin position="49"/>
        <end position="70"/>
    </location>
</feature>
<feature type="transmembrane region" description="Helical" evidence="1">
    <location>
        <begin position="82"/>
        <end position="102"/>
    </location>
</feature>
<keyword evidence="1" id="KW-0472">Membrane</keyword>